<name>A0A8X6P9C1_NEPPI</name>
<feature type="transmembrane region" description="Helical" evidence="1">
    <location>
        <begin position="174"/>
        <end position="193"/>
    </location>
</feature>
<keyword evidence="6" id="KW-1185">Reference proteome</keyword>
<dbReference type="EMBL" id="BMAW01024018">
    <property type="protein sequence ID" value="GFT85960.1"/>
    <property type="molecule type" value="Genomic_DNA"/>
</dbReference>
<feature type="transmembrane region" description="Helical" evidence="1">
    <location>
        <begin position="77"/>
        <end position="97"/>
    </location>
</feature>
<evidence type="ECO:0000313" key="3">
    <source>
        <dbReference type="EMBL" id="GFT23282.1"/>
    </source>
</evidence>
<keyword evidence="1" id="KW-0812">Transmembrane</keyword>
<evidence type="ECO:0000313" key="5">
    <source>
        <dbReference type="EMBL" id="GFT85960.1"/>
    </source>
</evidence>
<feature type="transmembrane region" description="Helical" evidence="1">
    <location>
        <begin position="243"/>
        <end position="263"/>
    </location>
</feature>
<dbReference type="Proteomes" id="UP000887013">
    <property type="component" value="Unassembled WGS sequence"/>
</dbReference>
<dbReference type="EMBL" id="BMAW01097204">
    <property type="protein sequence ID" value="GFS78463.1"/>
    <property type="molecule type" value="Genomic_DNA"/>
</dbReference>
<dbReference type="EMBL" id="BMAW01011340">
    <property type="protein sequence ID" value="GFT23282.1"/>
    <property type="molecule type" value="Genomic_DNA"/>
</dbReference>
<gene>
    <name evidence="4" type="primary">AVEN_177979_1</name>
    <name evidence="3" type="ORF">NPIL_132571</name>
    <name evidence="4" type="ORF">NPIL_249831</name>
    <name evidence="2" type="ORF">NPIL_283941</name>
    <name evidence="5" type="ORF">NPIL_555861</name>
</gene>
<keyword evidence="1" id="KW-0472">Membrane</keyword>
<feature type="transmembrane region" description="Helical" evidence="1">
    <location>
        <begin position="140"/>
        <end position="162"/>
    </location>
</feature>
<accession>A0A8X6P9C1</accession>
<dbReference type="AlphaFoldDB" id="A0A8X6P9C1"/>
<evidence type="ECO:0008006" key="7">
    <source>
        <dbReference type="Google" id="ProtNLM"/>
    </source>
</evidence>
<feature type="transmembrane region" description="Helical" evidence="1">
    <location>
        <begin position="18"/>
        <end position="45"/>
    </location>
</feature>
<dbReference type="OrthoDB" id="6428993at2759"/>
<comment type="caution">
    <text evidence="4">The sequence shown here is derived from an EMBL/GenBank/DDBJ whole genome shotgun (WGS) entry which is preliminary data.</text>
</comment>
<organism evidence="4 6">
    <name type="scientific">Nephila pilipes</name>
    <name type="common">Giant wood spider</name>
    <name type="synonym">Nephila maculata</name>
    <dbReference type="NCBI Taxonomy" id="299642"/>
    <lineage>
        <taxon>Eukaryota</taxon>
        <taxon>Metazoa</taxon>
        <taxon>Ecdysozoa</taxon>
        <taxon>Arthropoda</taxon>
        <taxon>Chelicerata</taxon>
        <taxon>Arachnida</taxon>
        <taxon>Araneae</taxon>
        <taxon>Araneomorphae</taxon>
        <taxon>Entelegynae</taxon>
        <taxon>Araneoidea</taxon>
        <taxon>Nephilidae</taxon>
        <taxon>Nephila</taxon>
    </lineage>
</organism>
<evidence type="ECO:0000313" key="2">
    <source>
        <dbReference type="EMBL" id="GFS78463.1"/>
    </source>
</evidence>
<dbReference type="EMBL" id="BMAW01066025">
    <property type="protein sequence ID" value="GFT53040.1"/>
    <property type="molecule type" value="Genomic_DNA"/>
</dbReference>
<proteinExistence type="predicted"/>
<evidence type="ECO:0000313" key="6">
    <source>
        <dbReference type="Proteomes" id="UP000887013"/>
    </source>
</evidence>
<keyword evidence="1" id="KW-1133">Transmembrane helix</keyword>
<protein>
    <recommendedName>
        <fullName evidence="7">Gustatory receptor</fullName>
    </recommendedName>
</protein>
<reference evidence="4" key="1">
    <citation type="submission" date="2020-08" db="EMBL/GenBank/DDBJ databases">
        <title>Multicomponent nature underlies the extraordinary mechanical properties of spider dragline silk.</title>
        <authorList>
            <person name="Kono N."/>
            <person name="Nakamura H."/>
            <person name="Mori M."/>
            <person name="Yoshida Y."/>
            <person name="Ohtoshi R."/>
            <person name="Malay A.D."/>
            <person name="Moran D.A.P."/>
            <person name="Tomita M."/>
            <person name="Numata K."/>
            <person name="Arakawa K."/>
        </authorList>
    </citation>
    <scope>NUCLEOTIDE SEQUENCE</scope>
</reference>
<sequence>MLKISYILPETKSNKTDALFYGCLISVYAYPIFVSSMMVGLLSYFEAEQYEYIAMFGVVGETAPHASAFVIHCMYNFYLLTLPLLVSFLYVFICYYLNRMITNMISVLLKCRSMEKVNLIFLESMKLFFVIGKVEKAMSVCVFFVVALNLSLSFTSFAYSLGYYDMSTSASSGVLSWFLSNQISFMFIVWSASNVVHESKKLKTTFQLVLNDLELNEQTSMLFLQKVSIFDSVSLTGWNMFEFSKGLILSATGVILTYGLLVLQTENYTPRSTPKINKG</sequence>
<evidence type="ECO:0000256" key="1">
    <source>
        <dbReference type="SAM" id="Phobius"/>
    </source>
</evidence>
<evidence type="ECO:0000313" key="4">
    <source>
        <dbReference type="EMBL" id="GFT53040.1"/>
    </source>
</evidence>